<keyword evidence="4" id="KW-0949">S-adenosyl-L-methionine</keyword>
<dbReference type="AlphaFoldDB" id="A0A1I7AHP4"/>
<dbReference type="InterPro" id="IPR029063">
    <property type="entry name" value="SAM-dependent_MTases_sf"/>
</dbReference>
<proteinExistence type="predicted"/>
<dbReference type="SUPFAM" id="SSF53335">
    <property type="entry name" value="S-adenosyl-L-methionine-dependent methyltransferases"/>
    <property type="match status" value="1"/>
</dbReference>
<dbReference type="EMBL" id="FPAS01000003">
    <property type="protein sequence ID" value="SFT74476.1"/>
    <property type="molecule type" value="Genomic_DNA"/>
</dbReference>
<evidence type="ECO:0000256" key="1">
    <source>
        <dbReference type="ARBA" id="ARBA00022553"/>
    </source>
</evidence>
<gene>
    <name evidence="5" type="ORF">SAMN05216474_2103</name>
</gene>
<name>A0A1I7AHP4_9FLAO</name>
<evidence type="ECO:0000313" key="6">
    <source>
        <dbReference type="Proteomes" id="UP000236454"/>
    </source>
</evidence>
<dbReference type="Proteomes" id="UP000236454">
    <property type="component" value="Unassembled WGS sequence"/>
</dbReference>
<dbReference type="PANTHER" id="PTHR32183:SF6">
    <property type="entry name" value="CYSTEINE SULFINATE DESULFINASE_CYSTEINE DESULFURASE AND RELATED ENZYMES"/>
    <property type="match status" value="1"/>
</dbReference>
<dbReference type="RefSeq" id="WP_090249185.1">
    <property type="nucleotide sequence ID" value="NZ_FPAS01000003.1"/>
</dbReference>
<evidence type="ECO:0000313" key="5">
    <source>
        <dbReference type="EMBL" id="SFT74476.1"/>
    </source>
</evidence>
<dbReference type="PROSITE" id="PS51585">
    <property type="entry name" value="SAM_MT_TPMT"/>
    <property type="match status" value="1"/>
</dbReference>
<accession>A0A1I7AHP4</accession>
<dbReference type="PANTHER" id="PTHR32183">
    <property type="match status" value="1"/>
</dbReference>
<dbReference type="STRING" id="477690.SAMN05216474_2103"/>
<dbReference type="GO" id="GO:0008757">
    <property type="term" value="F:S-adenosylmethionine-dependent methyltransferase activity"/>
    <property type="evidence" value="ECO:0007669"/>
    <property type="project" value="InterPro"/>
</dbReference>
<keyword evidence="6" id="KW-1185">Reference proteome</keyword>
<reference evidence="5 6" key="1">
    <citation type="submission" date="2016-10" db="EMBL/GenBank/DDBJ databases">
        <authorList>
            <person name="de Groot N.N."/>
        </authorList>
    </citation>
    <scope>NUCLEOTIDE SEQUENCE [LARGE SCALE GENOMIC DNA]</scope>
    <source>
        <strain evidence="5 6">CGMCC 1.7005</strain>
    </source>
</reference>
<dbReference type="GO" id="GO:0032259">
    <property type="term" value="P:methylation"/>
    <property type="evidence" value="ECO:0007669"/>
    <property type="project" value="UniProtKB-KW"/>
</dbReference>
<evidence type="ECO:0000256" key="4">
    <source>
        <dbReference type="ARBA" id="ARBA00022691"/>
    </source>
</evidence>
<dbReference type="InterPro" id="IPR008854">
    <property type="entry name" value="TPMT"/>
</dbReference>
<organism evidence="5 6">
    <name type="scientific">Lishizhenia tianjinensis</name>
    <dbReference type="NCBI Taxonomy" id="477690"/>
    <lineage>
        <taxon>Bacteria</taxon>
        <taxon>Pseudomonadati</taxon>
        <taxon>Bacteroidota</taxon>
        <taxon>Flavobacteriia</taxon>
        <taxon>Flavobacteriales</taxon>
        <taxon>Crocinitomicaceae</taxon>
        <taxon>Lishizhenia</taxon>
    </lineage>
</organism>
<sequence>MLDAQYWENRYQENQTGWDIGNVSTPIKNYLDALENKDLKILFPGAGRAHEAEYAHKLGFTNVYVLDFAQSAIDAFQERVPDFSKEHLLCGDFFAVDQQFDLIIEQTFFCAIDPSWRPKYVAKMKELVKPDGKLVGLFFDTEFEKQGPPFGGCADDYHQLFKTAFHQVEFSPAADSIAPRLGKEVWAEISGPH</sequence>
<dbReference type="OrthoDB" id="9778208at2"/>
<dbReference type="Gene3D" id="3.40.50.150">
    <property type="entry name" value="Vaccinia Virus protein VP39"/>
    <property type="match status" value="1"/>
</dbReference>
<evidence type="ECO:0000256" key="3">
    <source>
        <dbReference type="ARBA" id="ARBA00022679"/>
    </source>
</evidence>
<keyword evidence="1" id="KW-0597">Phosphoprotein</keyword>
<keyword evidence="2 5" id="KW-0489">Methyltransferase</keyword>
<protein>
    <submittedName>
        <fullName evidence="5">Thiopurine S-methyltransferase (TPMT)</fullName>
    </submittedName>
</protein>
<dbReference type="CDD" id="cd02440">
    <property type="entry name" value="AdoMet_MTases"/>
    <property type="match status" value="1"/>
</dbReference>
<dbReference type="Pfam" id="PF05724">
    <property type="entry name" value="TPMT"/>
    <property type="match status" value="1"/>
</dbReference>
<keyword evidence="3 5" id="KW-0808">Transferase</keyword>
<evidence type="ECO:0000256" key="2">
    <source>
        <dbReference type="ARBA" id="ARBA00022603"/>
    </source>
</evidence>